<dbReference type="Proteomes" id="UP001223586">
    <property type="component" value="Unassembled WGS sequence"/>
</dbReference>
<dbReference type="EMBL" id="JAUSTT010000022">
    <property type="protein sequence ID" value="MDQ0177456.1"/>
    <property type="molecule type" value="Genomic_DNA"/>
</dbReference>
<accession>A0ABT9WVX7</accession>
<evidence type="ECO:0000313" key="2">
    <source>
        <dbReference type="Proteomes" id="UP001223586"/>
    </source>
</evidence>
<protein>
    <recommendedName>
        <fullName evidence="3">Transposase</fullName>
    </recommendedName>
</protein>
<sequence length="105" mass="12645">MAKSKARKYRDKMIREGKRNPVENRGIYVLADMRTRRTKTKIEKLQQQKYKGRISYHDKEDFDLFTFYSYTTDPEPQAIERIQPHFSYLIPPVHLLSEFLDLNFG</sequence>
<proteinExistence type="predicted"/>
<gene>
    <name evidence="1" type="ORF">J2S08_003336</name>
</gene>
<reference evidence="1 2" key="1">
    <citation type="submission" date="2023-07" db="EMBL/GenBank/DDBJ databases">
        <title>Genomic Encyclopedia of Type Strains, Phase IV (KMG-IV): sequencing the most valuable type-strain genomes for metagenomic binning, comparative biology and taxonomic classification.</title>
        <authorList>
            <person name="Goeker M."/>
        </authorList>
    </citation>
    <scope>NUCLEOTIDE SEQUENCE [LARGE SCALE GENOMIC DNA]</scope>
    <source>
        <strain evidence="1 2">DSM 23837</strain>
    </source>
</reference>
<dbReference type="RefSeq" id="WP_370875702.1">
    <property type="nucleotide sequence ID" value="NZ_JAUSTT010000022.1"/>
</dbReference>
<evidence type="ECO:0000313" key="1">
    <source>
        <dbReference type="EMBL" id="MDQ0177456.1"/>
    </source>
</evidence>
<organism evidence="1 2">
    <name type="scientific">Bacillus chungangensis</name>
    <dbReference type="NCBI Taxonomy" id="587633"/>
    <lineage>
        <taxon>Bacteria</taxon>
        <taxon>Bacillati</taxon>
        <taxon>Bacillota</taxon>
        <taxon>Bacilli</taxon>
        <taxon>Bacillales</taxon>
        <taxon>Bacillaceae</taxon>
        <taxon>Bacillus</taxon>
    </lineage>
</organism>
<keyword evidence="2" id="KW-1185">Reference proteome</keyword>
<name>A0ABT9WVX7_9BACI</name>
<comment type="caution">
    <text evidence="1">The sequence shown here is derived from an EMBL/GenBank/DDBJ whole genome shotgun (WGS) entry which is preliminary data.</text>
</comment>
<evidence type="ECO:0008006" key="3">
    <source>
        <dbReference type="Google" id="ProtNLM"/>
    </source>
</evidence>